<gene>
    <name evidence="2" type="ORF">HDC16608</name>
</gene>
<feature type="region of interest" description="Disordered" evidence="1">
    <location>
        <begin position="517"/>
        <end position="538"/>
    </location>
</feature>
<feature type="compositionally biased region" description="Basic and acidic residues" evidence="1">
    <location>
        <begin position="364"/>
        <end position="373"/>
    </location>
</feature>
<evidence type="ECO:0000313" key="2">
    <source>
        <dbReference type="EMBL" id="DAA04444.1"/>
    </source>
</evidence>
<sequence length="616" mass="67877">MSSSGNYAGSAYATDQGVDFSMRAGSIVLGTKCIRDANHSISPLNRNELQYIFRLYFYAKQSVSASIAANAAESIEDYKAYHRRRRRFLPAFQPSCLPAAAAQIAVIIKSISPVPVFCRMRQEKQEKLLGRSHRYTLQPLQARCCRRPIPKSGDLSPQSPQSVMSGWTFSRQIYPFSGYSGCGMLSWLPHVANADAADADGDADDALPKGAAQEFSRVPVLCGSVLAGGFGFQFVWGNVNTAVIIIAVSLSRLPALVVVGGAPGGGAGVILRLCPVAFSAYFETEVHLCLSVKDFQGITQRQPAKSIKDPSFNSPKAPQVQSPQAVCSQKDRPGSTPHHTTPHIHTQTRVNERWKKNKQITKTGEVRGRRSSGDRSPPSYTHVHDWRLFMTLWTGNRTLKLLLRQLIGQRIKLVLGRFVCHSQSSDSDSVWDSVLTEKSTVLSAQTSAAPWKLESGETSLLRCGLALLYLLSLADPTKKGIHRIWEICLSRRHLCLCLLWPLHCCGKIVRMRKCDQEQDVEGRENPPTLQQEKQSKRPHRYLSFSSGQGNCLCRSICPLRFSAGLSVWLQEDGSCGNRNLGLARIRNSPDQEGTRDQTAFASGSRQCQASVAVANC</sequence>
<dbReference type="EMBL" id="BK002939">
    <property type="protein sequence ID" value="DAA04444.1"/>
    <property type="molecule type" value="Genomic_DNA"/>
</dbReference>
<reference evidence="2" key="1">
    <citation type="journal article" date="2003" name="Genome Biol.">
        <title>An integrated gene annotation and transcriptional profiling approach towards the full gene content of the Drosophila genome.</title>
        <authorList>
            <person name="Hild M."/>
            <person name="Beckmann B."/>
            <person name="Haas S.A."/>
            <person name="Koch B."/>
            <person name="Solovyev V."/>
            <person name="Busold C."/>
            <person name="Fellenberg K."/>
            <person name="Boutros M."/>
            <person name="Vingron M."/>
            <person name="Sauer F."/>
            <person name="Hoheisel J.D."/>
            <person name="Paro R."/>
        </authorList>
    </citation>
    <scope>NUCLEOTIDE SEQUENCE</scope>
</reference>
<feature type="region of interest" description="Disordered" evidence="1">
    <location>
        <begin position="303"/>
        <end position="378"/>
    </location>
</feature>
<proteinExistence type="predicted"/>
<feature type="compositionally biased region" description="Low complexity" evidence="1">
    <location>
        <begin position="336"/>
        <end position="345"/>
    </location>
</feature>
<name>Q6IIX7_DROME</name>
<dbReference type="AlphaFoldDB" id="Q6IIX7"/>
<feature type="compositionally biased region" description="Polar residues" evidence="1">
    <location>
        <begin position="311"/>
        <end position="327"/>
    </location>
</feature>
<evidence type="ECO:0000256" key="1">
    <source>
        <dbReference type="SAM" id="MobiDB-lite"/>
    </source>
</evidence>
<organism evidence="2">
    <name type="scientific">Drosophila melanogaster</name>
    <name type="common">Fruit fly</name>
    <dbReference type="NCBI Taxonomy" id="7227"/>
    <lineage>
        <taxon>Eukaryota</taxon>
        <taxon>Metazoa</taxon>
        <taxon>Ecdysozoa</taxon>
        <taxon>Arthropoda</taxon>
        <taxon>Hexapoda</taxon>
        <taxon>Insecta</taxon>
        <taxon>Pterygota</taxon>
        <taxon>Neoptera</taxon>
        <taxon>Endopterygota</taxon>
        <taxon>Diptera</taxon>
        <taxon>Brachycera</taxon>
        <taxon>Muscomorpha</taxon>
        <taxon>Ephydroidea</taxon>
        <taxon>Drosophilidae</taxon>
        <taxon>Drosophila</taxon>
        <taxon>Sophophora</taxon>
    </lineage>
</organism>
<accession>Q6IIX7</accession>
<protein>
    <submittedName>
        <fullName evidence="2">HDC16608</fullName>
    </submittedName>
</protein>